<dbReference type="PANTHER" id="PTHR11256:SF46">
    <property type="entry name" value="INDUCED MYELOID LEUKEMIA CELL DIFFERENTIATION PROTEIN MCL-1"/>
    <property type="match status" value="1"/>
</dbReference>
<dbReference type="GO" id="GO:0097192">
    <property type="term" value="P:extrinsic apoptotic signaling pathway in absence of ligand"/>
    <property type="evidence" value="ECO:0007669"/>
    <property type="project" value="TreeGrafter"/>
</dbReference>
<keyword evidence="4" id="KW-0812">Transmembrane</keyword>
<dbReference type="Pfam" id="PF00452">
    <property type="entry name" value="Bcl-2"/>
    <property type="match status" value="1"/>
</dbReference>
<dbReference type="GO" id="GO:0005741">
    <property type="term" value="C:mitochondrial outer membrane"/>
    <property type="evidence" value="ECO:0007669"/>
    <property type="project" value="TreeGrafter"/>
</dbReference>
<feature type="domain" description="Bcl-2 Bcl-2 homology region 1-3" evidence="5">
    <location>
        <begin position="126"/>
        <end position="226"/>
    </location>
</feature>
<dbReference type="OMA" id="YRTHTGM"/>
<keyword evidence="7" id="KW-1185">Reference proteome</keyword>
<organism evidence="6 7">
    <name type="scientific">Mola mola</name>
    <name type="common">Ocean sunfish</name>
    <name type="synonym">Tetraodon mola</name>
    <dbReference type="NCBI Taxonomy" id="94237"/>
    <lineage>
        <taxon>Eukaryota</taxon>
        <taxon>Metazoa</taxon>
        <taxon>Chordata</taxon>
        <taxon>Craniata</taxon>
        <taxon>Vertebrata</taxon>
        <taxon>Euteleostomi</taxon>
        <taxon>Actinopterygii</taxon>
        <taxon>Neopterygii</taxon>
        <taxon>Teleostei</taxon>
        <taxon>Neoteleostei</taxon>
        <taxon>Acanthomorphata</taxon>
        <taxon>Eupercaria</taxon>
        <taxon>Tetraodontiformes</taxon>
        <taxon>Molidae</taxon>
        <taxon>Mola</taxon>
    </lineage>
</organism>
<dbReference type="Ensembl" id="ENSMMOT00000003725.1">
    <property type="protein sequence ID" value="ENSMMOP00000003661.1"/>
    <property type="gene ID" value="ENSMMOG00000002927.1"/>
</dbReference>
<accession>A0A3Q3VP02</accession>
<dbReference type="InterPro" id="IPR026298">
    <property type="entry name" value="Bcl-2_fam"/>
</dbReference>
<evidence type="ECO:0000313" key="7">
    <source>
        <dbReference type="Proteomes" id="UP000261620"/>
    </source>
</evidence>
<evidence type="ECO:0000256" key="2">
    <source>
        <dbReference type="ARBA" id="ARBA00022703"/>
    </source>
</evidence>
<dbReference type="InterPro" id="IPR046371">
    <property type="entry name" value="Bcl-2_BH1-3"/>
</dbReference>
<dbReference type="PANTHER" id="PTHR11256">
    <property type="entry name" value="BCL-2 RELATED"/>
    <property type="match status" value="1"/>
</dbReference>
<reference evidence="6" key="1">
    <citation type="submission" date="2025-08" db="UniProtKB">
        <authorList>
            <consortium name="Ensembl"/>
        </authorList>
    </citation>
    <scope>IDENTIFICATION</scope>
</reference>
<keyword evidence="4" id="KW-0472">Membrane</keyword>
<dbReference type="GO" id="GO:0042981">
    <property type="term" value="P:regulation of apoptotic process"/>
    <property type="evidence" value="ECO:0007669"/>
    <property type="project" value="InterPro"/>
</dbReference>
<feature type="transmembrane region" description="Helical" evidence="4">
    <location>
        <begin position="243"/>
        <end position="261"/>
    </location>
</feature>
<dbReference type="Gene3D" id="1.10.437.10">
    <property type="entry name" value="Blc2-like"/>
    <property type="match status" value="1"/>
</dbReference>
<sequence length="262" mass="28638">MNVLFQNGVVSGPTRSSQIGMGSCLDSHNGNVALNDTSKRPNLLVVNPTKEYMGKPIRKDSTDTDDDGSLPYTPDMSPDSELNVSGCLAGDELLEKDTRQLISRVLMELSGHGRARWTESRTLSTMKRVVAELLEKHRYVYNGMTKRLSLADTQDNVSFVSTVSRDLFSDGATNWGRIASLVAFGVVVSQCLKENGKSDRVELVAHEISTYLLTDQRDWMCVGGDGFVEFFRVADPESTVRNALMTIAGVAGIGATLALLIR</sequence>
<name>A0A3Q3VP02_MOLML</name>
<dbReference type="STRING" id="94237.ENSMMOP00000003661"/>
<keyword evidence="4" id="KW-1133">Transmembrane helix</keyword>
<keyword evidence="2" id="KW-0053">Apoptosis</keyword>
<dbReference type="SMART" id="SM00337">
    <property type="entry name" value="BCL"/>
    <property type="match status" value="1"/>
</dbReference>
<dbReference type="Proteomes" id="UP000261620">
    <property type="component" value="Unplaced"/>
</dbReference>
<feature type="region of interest" description="Disordered" evidence="3">
    <location>
        <begin position="1"/>
        <end position="22"/>
    </location>
</feature>
<dbReference type="GO" id="GO:0051400">
    <property type="term" value="F:BH domain binding"/>
    <property type="evidence" value="ECO:0007669"/>
    <property type="project" value="TreeGrafter"/>
</dbReference>
<protein>
    <recommendedName>
        <fullName evidence="5">Bcl-2 Bcl-2 homology region 1-3 domain-containing protein</fullName>
    </recommendedName>
</protein>
<evidence type="ECO:0000256" key="3">
    <source>
        <dbReference type="SAM" id="MobiDB-lite"/>
    </source>
</evidence>
<dbReference type="GO" id="GO:0008053">
    <property type="term" value="P:mitochondrial fusion"/>
    <property type="evidence" value="ECO:0007669"/>
    <property type="project" value="TreeGrafter"/>
</dbReference>
<evidence type="ECO:0000259" key="5">
    <source>
        <dbReference type="SMART" id="SM00337"/>
    </source>
</evidence>
<comment type="similarity">
    <text evidence="1">Belongs to the Bcl-2 family.</text>
</comment>
<proteinExistence type="inferred from homology"/>
<dbReference type="GO" id="GO:0008630">
    <property type="term" value="P:intrinsic apoptotic signaling pathway in response to DNA damage"/>
    <property type="evidence" value="ECO:0007669"/>
    <property type="project" value="TreeGrafter"/>
</dbReference>
<dbReference type="PROSITE" id="PS50062">
    <property type="entry name" value="BCL2_FAMILY"/>
    <property type="match status" value="1"/>
</dbReference>
<dbReference type="GO" id="GO:0001836">
    <property type="term" value="P:release of cytochrome c from mitochondria"/>
    <property type="evidence" value="ECO:0007669"/>
    <property type="project" value="TreeGrafter"/>
</dbReference>
<dbReference type="AlphaFoldDB" id="A0A3Q3VP02"/>
<dbReference type="CDD" id="cd06845">
    <property type="entry name" value="Bcl-2_like"/>
    <property type="match status" value="1"/>
</dbReference>
<evidence type="ECO:0000256" key="4">
    <source>
        <dbReference type="SAM" id="Phobius"/>
    </source>
</evidence>
<reference evidence="6" key="2">
    <citation type="submission" date="2025-09" db="UniProtKB">
        <authorList>
            <consortium name="Ensembl"/>
        </authorList>
    </citation>
    <scope>IDENTIFICATION</scope>
</reference>
<dbReference type="GO" id="GO:0015267">
    <property type="term" value="F:channel activity"/>
    <property type="evidence" value="ECO:0007669"/>
    <property type="project" value="TreeGrafter"/>
</dbReference>
<dbReference type="InterPro" id="IPR036834">
    <property type="entry name" value="Bcl-2-like_sf"/>
</dbReference>
<dbReference type="InterPro" id="IPR002475">
    <property type="entry name" value="Bcl2-like"/>
</dbReference>
<feature type="region of interest" description="Disordered" evidence="3">
    <location>
        <begin position="50"/>
        <end position="81"/>
    </location>
</feature>
<evidence type="ECO:0000256" key="1">
    <source>
        <dbReference type="ARBA" id="ARBA00009458"/>
    </source>
</evidence>
<evidence type="ECO:0000313" key="6">
    <source>
        <dbReference type="Ensembl" id="ENSMMOP00000003661.1"/>
    </source>
</evidence>
<dbReference type="SUPFAM" id="SSF56854">
    <property type="entry name" value="Bcl-2 inhibitors of programmed cell death"/>
    <property type="match status" value="1"/>
</dbReference>